<dbReference type="GO" id="GO:0008901">
    <property type="term" value="F:ferredoxin hydrogenase activity"/>
    <property type="evidence" value="ECO:0007669"/>
    <property type="project" value="InterPro"/>
</dbReference>
<feature type="binding site" evidence="11">
    <location>
        <position position="145"/>
    </location>
    <ligand>
        <name>[4Fe-4S] cluster</name>
        <dbReference type="ChEBI" id="CHEBI:49883"/>
        <label>1</label>
    </ligand>
</feature>
<dbReference type="KEGG" id="ssei:FJR45_05095"/>
<dbReference type="InterPro" id="IPR037024">
    <property type="entry name" value="NiFe_Hase_small_N_sf"/>
</dbReference>
<evidence type="ECO:0000256" key="3">
    <source>
        <dbReference type="ARBA" id="ARBA00006605"/>
    </source>
</evidence>
<dbReference type="Pfam" id="PF01058">
    <property type="entry name" value="Oxidored_q6"/>
    <property type="match status" value="1"/>
</dbReference>
<evidence type="ECO:0000256" key="2">
    <source>
        <dbReference type="ARBA" id="ARBA00004196"/>
    </source>
</evidence>
<dbReference type="GO" id="GO:0009055">
    <property type="term" value="F:electron transfer activity"/>
    <property type="evidence" value="ECO:0007669"/>
    <property type="project" value="TreeGrafter"/>
</dbReference>
<dbReference type="RefSeq" id="WP_193151645.1">
    <property type="nucleotide sequence ID" value="NZ_CP041235.1"/>
</dbReference>
<feature type="binding site" evidence="11">
    <location>
        <position position="243"/>
    </location>
    <ligand>
        <name>[3Fe-4S] cluster</name>
        <dbReference type="ChEBI" id="CHEBI:21137"/>
    </ligand>
</feature>
<dbReference type="Gene3D" id="3.40.50.700">
    <property type="entry name" value="NADH:ubiquinone oxidoreductase-like, 20kDa subunit"/>
    <property type="match status" value="1"/>
</dbReference>
<name>A0A7M1B3S6_9BACT</name>
<evidence type="ECO:0000256" key="8">
    <source>
        <dbReference type="ARBA" id="ARBA00023002"/>
    </source>
</evidence>
<keyword evidence="11" id="KW-0003">3Fe-4S</keyword>
<dbReference type="EMBL" id="CP041235">
    <property type="protein sequence ID" value="QOP43358.1"/>
    <property type="molecule type" value="Genomic_DNA"/>
</dbReference>
<organism evidence="14 15">
    <name type="scientific">Sulfurimonas sediminis</name>
    <dbReference type="NCBI Taxonomy" id="2590020"/>
    <lineage>
        <taxon>Bacteria</taxon>
        <taxon>Pseudomonadati</taxon>
        <taxon>Campylobacterota</taxon>
        <taxon>Epsilonproteobacteria</taxon>
        <taxon>Campylobacterales</taxon>
        <taxon>Sulfurimonadaceae</taxon>
        <taxon>Sulfurimonas</taxon>
    </lineage>
</organism>
<keyword evidence="5 11" id="KW-0004">4Fe-4S</keyword>
<comment type="similarity">
    <text evidence="3">Belongs to the [NiFe]/[NiFeSe] hydrogenase small subunit family.</text>
</comment>
<feature type="binding site" evidence="11">
    <location>
        <position position="182"/>
    </location>
    <ligand>
        <name>[4Fe-4S] cluster</name>
        <dbReference type="ChEBI" id="CHEBI:49883"/>
        <label>2</label>
    </ligand>
</feature>
<keyword evidence="7" id="KW-0732">Signal</keyword>
<dbReference type="AlphaFoldDB" id="A0A7M1B3S6"/>
<feature type="domain" description="NADH:ubiquinone oxidoreductase-like 20kDa subunit" evidence="12">
    <location>
        <begin position="19"/>
        <end position="157"/>
    </location>
</feature>
<feature type="domain" description="Cytochrome-c3 hydrogenase C-terminal" evidence="13">
    <location>
        <begin position="177"/>
        <end position="251"/>
    </location>
</feature>
<feature type="binding site" evidence="11">
    <location>
        <position position="213"/>
    </location>
    <ligand>
        <name>[4Fe-4S] cluster</name>
        <dbReference type="ChEBI" id="CHEBI:49883"/>
        <label>2</label>
    </ligand>
</feature>
<dbReference type="GO" id="GO:0009061">
    <property type="term" value="P:anaerobic respiration"/>
    <property type="evidence" value="ECO:0007669"/>
    <property type="project" value="TreeGrafter"/>
</dbReference>
<dbReference type="PIRSF" id="PIRSF000310">
    <property type="entry name" value="NiFe_hyd_ssu"/>
    <property type="match status" value="1"/>
</dbReference>
<comment type="subcellular location">
    <subcellularLocation>
        <location evidence="2">Cell envelope</location>
    </subcellularLocation>
</comment>
<sequence>MHSKQEHKLKVFWLQGLTCNGNAHSFLNLDYLGELLEKIEFLHHPLLPAKYALSEMAECKTGCDVLIFEGAYDPSLKRAGVFVDKILRHYAKNAKYIIAVGTCASFGGIFKATSPQTNSGILFNENDKNGPLQEYNEKIINLSGCPVHPEWLGFTLNMIIDRRKIVLDEEHRPQELYSSLVHHGCTRNEYFEWKVDVNHFGQKEGCLFYKQGCRAPMTHGSCNTILWNGVNSKTRSGTPCFGCTESDFPRTNFFETKTNMSIPADAPVGVPKRAYLTVTGIAKTFHIKRLEEPLIDYKNNT</sequence>
<comment type="subunit">
    <text evidence="4">Heterodimer of a large and a small subunit.</text>
</comment>
<dbReference type="InterPro" id="IPR037148">
    <property type="entry name" value="NiFe-Hase_small_C_sf"/>
</dbReference>
<keyword evidence="15" id="KW-1185">Reference proteome</keyword>
<dbReference type="GO" id="GO:0016020">
    <property type="term" value="C:membrane"/>
    <property type="evidence" value="ECO:0007669"/>
    <property type="project" value="TreeGrafter"/>
</dbReference>
<dbReference type="InterPro" id="IPR006137">
    <property type="entry name" value="NADH_UbQ_OxRdtase-like_20kDa"/>
</dbReference>
<keyword evidence="10 11" id="KW-0411">Iron-sulfur</keyword>
<dbReference type="PANTHER" id="PTHR30013:SF5">
    <property type="entry name" value="HYDROGENASE SMALL SUBUNIT"/>
    <property type="match status" value="1"/>
</dbReference>
<dbReference type="PANTHER" id="PTHR30013">
    <property type="entry name" value="NIFE / NIFESE HYDROGENASE SMALL SUBUNIT FAMILY MEMBER"/>
    <property type="match status" value="1"/>
</dbReference>
<dbReference type="GO" id="GO:0046872">
    <property type="term" value="F:metal ion binding"/>
    <property type="evidence" value="ECO:0007669"/>
    <property type="project" value="UniProtKB-KW"/>
</dbReference>
<evidence type="ECO:0000313" key="15">
    <source>
        <dbReference type="Proteomes" id="UP000593719"/>
    </source>
</evidence>
<feature type="binding site" evidence="11">
    <location>
        <position position="206"/>
    </location>
    <ligand>
        <name>[4Fe-4S] cluster</name>
        <dbReference type="ChEBI" id="CHEBI:49883"/>
        <label>2</label>
    </ligand>
</feature>
<evidence type="ECO:0000256" key="5">
    <source>
        <dbReference type="ARBA" id="ARBA00022485"/>
    </source>
</evidence>
<gene>
    <name evidence="14" type="ORF">FJR45_05095</name>
</gene>
<evidence type="ECO:0000256" key="9">
    <source>
        <dbReference type="ARBA" id="ARBA00023004"/>
    </source>
</evidence>
<dbReference type="GO" id="GO:0044569">
    <property type="term" value="C:[Ni-Fe] hydrogenase complex"/>
    <property type="evidence" value="ECO:0007669"/>
    <property type="project" value="TreeGrafter"/>
</dbReference>
<feature type="binding site" evidence="11">
    <location>
        <position position="19"/>
    </location>
    <ligand>
        <name>[4Fe-4S] cluster</name>
        <dbReference type="ChEBI" id="CHEBI:49883"/>
        <label>1</label>
    </ligand>
</feature>
<evidence type="ECO:0000256" key="4">
    <source>
        <dbReference type="ARBA" id="ARBA00011771"/>
    </source>
</evidence>
<evidence type="ECO:0000256" key="11">
    <source>
        <dbReference type="PIRSR" id="PIRSR000310-1"/>
    </source>
</evidence>
<feature type="binding site" evidence="11">
    <location>
        <position position="185"/>
    </location>
    <ligand>
        <name>[4Fe-4S] cluster</name>
        <dbReference type="ChEBI" id="CHEBI:49883"/>
        <label>2</label>
    </ligand>
</feature>
<comment type="cofactor">
    <cofactor evidence="1">
        <name>[4Fe-4S] cluster</name>
        <dbReference type="ChEBI" id="CHEBI:49883"/>
    </cofactor>
</comment>
<feature type="binding site" evidence="11">
    <location>
        <position position="103"/>
    </location>
    <ligand>
        <name>[4Fe-4S] cluster</name>
        <dbReference type="ChEBI" id="CHEBI:49883"/>
        <label>1</label>
    </ligand>
</feature>
<dbReference type="InterPro" id="IPR027394">
    <property type="entry name" value="Cytochrome-c3_hydrogenase_C"/>
</dbReference>
<evidence type="ECO:0000256" key="6">
    <source>
        <dbReference type="ARBA" id="ARBA00022723"/>
    </source>
</evidence>
<dbReference type="GO" id="GO:0051539">
    <property type="term" value="F:4 iron, 4 sulfur cluster binding"/>
    <property type="evidence" value="ECO:0007669"/>
    <property type="project" value="UniProtKB-KW"/>
</dbReference>
<keyword evidence="9 11" id="KW-0408">Iron</keyword>
<evidence type="ECO:0000256" key="10">
    <source>
        <dbReference type="ARBA" id="ARBA00023014"/>
    </source>
</evidence>
<dbReference type="GO" id="GO:0030313">
    <property type="term" value="C:cell envelope"/>
    <property type="evidence" value="ECO:0007669"/>
    <property type="project" value="UniProtKB-SubCell"/>
</dbReference>
<dbReference type="Pfam" id="PF14720">
    <property type="entry name" value="NiFe_hyd_SSU_C"/>
    <property type="match status" value="1"/>
</dbReference>
<keyword evidence="8" id="KW-0560">Oxidoreductase</keyword>
<dbReference type="Gene3D" id="4.10.480.10">
    <property type="entry name" value="Cytochrome-c3 hydrogenase, C-terminal domain"/>
    <property type="match status" value="1"/>
</dbReference>
<evidence type="ECO:0000256" key="7">
    <source>
        <dbReference type="ARBA" id="ARBA00022729"/>
    </source>
</evidence>
<reference evidence="14 15" key="1">
    <citation type="submission" date="2019-06" db="EMBL/GenBank/DDBJ databases">
        <title>Sulfurimonas gotlandica sp. nov., a chemoautotrophic and psychrotolerant epsilonproteobacterium isolated from a pelagic redoxcline, and an emended description of the genus Sulfurimonas.</title>
        <authorList>
            <person name="Wang S."/>
            <person name="Jiang L."/>
            <person name="Shao Z."/>
        </authorList>
    </citation>
    <scope>NUCLEOTIDE SEQUENCE [LARGE SCALE GENOMIC DNA]</scope>
    <source>
        <strain evidence="14 15">S2-6</strain>
    </source>
</reference>
<dbReference type="SUPFAM" id="SSF56770">
    <property type="entry name" value="HydA/Nqo6-like"/>
    <property type="match status" value="1"/>
</dbReference>
<evidence type="ECO:0000259" key="13">
    <source>
        <dbReference type="Pfam" id="PF14720"/>
    </source>
</evidence>
<accession>A0A7M1B3S6</accession>
<feature type="binding site" evidence="11">
    <location>
        <position position="222"/>
    </location>
    <ligand>
        <name>[3Fe-4S] cluster</name>
        <dbReference type="ChEBI" id="CHEBI:21137"/>
    </ligand>
</feature>
<evidence type="ECO:0000313" key="14">
    <source>
        <dbReference type="EMBL" id="QOP43358.1"/>
    </source>
</evidence>
<dbReference type="GO" id="GO:0009375">
    <property type="term" value="C:ferredoxin hydrogenase complex"/>
    <property type="evidence" value="ECO:0007669"/>
    <property type="project" value="InterPro"/>
</dbReference>
<feature type="binding site" evidence="11">
    <location>
        <position position="240"/>
    </location>
    <ligand>
        <name>[3Fe-4S] cluster</name>
        <dbReference type="ChEBI" id="CHEBI:21137"/>
    </ligand>
</feature>
<dbReference type="GO" id="GO:0051538">
    <property type="term" value="F:3 iron, 4 sulfur cluster binding"/>
    <property type="evidence" value="ECO:0007669"/>
    <property type="project" value="UniProtKB-KW"/>
</dbReference>
<protein>
    <submittedName>
        <fullName evidence="14">Hydrogenase</fullName>
    </submittedName>
</protein>
<evidence type="ECO:0000259" key="12">
    <source>
        <dbReference type="Pfam" id="PF01058"/>
    </source>
</evidence>
<proteinExistence type="inferred from homology"/>
<keyword evidence="6 11" id="KW-0479">Metal-binding</keyword>
<evidence type="ECO:0000256" key="1">
    <source>
        <dbReference type="ARBA" id="ARBA00001966"/>
    </source>
</evidence>
<dbReference type="Proteomes" id="UP000593719">
    <property type="component" value="Chromosome"/>
</dbReference>
<dbReference type="InterPro" id="IPR001821">
    <property type="entry name" value="NiFe_hydrogenase_ssu"/>
</dbReference>